<reference evidence="1 2" key="1">
    <citation type="submission" date="2020-08" db="EMBL/GenBank/DDBJ databases">
        <title>Genomic Encyclopedia of Type Strains, Phase IV (KMG-IV): sequencing the most valuable type-strain genomes for metagenomic binning, comparative biology and taxonomic classification.</title>
        <authorList>
            <person name="Goeker M."/>
        </authorList>
    </citation>
    <scope>NUCLEOTIDE SEQUENCE [LARGE SCALE GENOMIC DNA]</scope>
    <source>
        <strain evidence="1 2">DSM 25079</strain>
    </source>
</reference>
<dbReference type="AlphaFoldDB" id="A0A7W9AF80"/>
<comment type="caution">
    <text evidence="1">The sequence shown here is derived from an EMBL/GenBank/DDBJ whole genome shotgun (WGS) entry which is preliminary data.</text>
</comment>
<keyword evidence="2" id="KW-1185">Reference proteome</keyword>
<name>A0A7W9AF80_9SPHN</name>
<accession>A0A7W9AF80</accession>
<sequence length="340" mass="36759">MTIVGNFFWRKVPEHLIAALKTGELKVYGSIIRSISTGRIAGHLQQTSALHEIGDLVRGGMSLPLQGLGLASQTATVIQNEQIKRAVAAIQELQLTNLAFGAVGIGVSVASTAILWRKIDAVERQVSSIAGTLDMILSSVEALKQDRIVDDFARLRAVVEQMNEAWILSDPARQWNDVARDAHNLSSVFERRIIAIIDTGEVDPIVAEPMLSALSLATDTRISARLASGATLAAREVASAGAETMSKFAGHFGLGTAALKRMESDAVQAGSLSWAEAFKRHETELRQLLTDQRARVTALASNGLTISEIERQGIHGRKWLEAAREEDVPFLYLNAETSSA</sequence>
<protein>
    <submittedName>
        <fullName evidence="1">Uncharacterized protein</fullName>
    </submittedName>
</protein>
<dbReference type="RefSeq" id="WP_184014768.1">
    <property type="nucleotide sequence ID" value="NZ_JACIJC010000001.1"/>
</dbReference>
<evidence type="ECO:0000313" key="1">
    <source>
        <dbReference type="EMBL" id="MBB5684447.1"/>
    </source>
</evidence>
<proteinExistence type="predicted"/>
<dbReference type="Proteomes" id="UP000549617">
    <property type="component" value="Unassembled WGS sequence"/>
</dbReference>
<organism evidence="1 2">
    <name type="scientific">Sphingobium boeckii</name>
    <dbReference type="NCBI Taxonomy" id="1082345"/>
    <lineage>
        <taxon>Bacteria</taxon>
        <taxon>Pseudomonadati</taxon>
        <taxon>Pseudomonadota</taxon>
        <taxon>Alphaproteobacteria</taxon>
        <taxon>Sphingomonadales</taxon>
        <taxon>Sphingomonadaceae</taxon>
        <taxon>Sphingobium</taxon>
    </lineage>
</organism>
<dbReference type="EMBL" id="JACIJC010000001">
    <property type="protein sequence ID" value="MBB5684447.1"/>
    <property type="molecule type" value="Genomic_DNA"/>
</dbReference>
<evidence type="ECO:0000313" key="2">
    <source>
        <dbReference type="Proteomes" id="UP000549617"/>
    </source>
</evidence>
<gene>
    <name evidence="1" type="ORF">FHS49_000438</name>
</gene>